<evidence type="ECO:0000313" key="3">
    <source>
        <dbReference type="EMBL" id="GAA0729228.1"/>
    </source>
</evidence>
<feature type="domain" description="Fibronectin type-III" evidence="2">
    <location>
        <begin position="35"/>
        <end position="108"/>
    </location>
</feature>
<dbReference type="InterPro" id="IPR003961">
    <property type="entry name" value="FN3_dom"/>
</dbReference>
<name>A0ABP3UE51_9FLAO</name>
<reference evidence="4" key="1">
    <citation type="journal article" date="2019" name="Int. J. Syst. Evol. Microbiol.">
        <title>The Global Catalogue of Microorganisms (GCM) 10K type strain sequencing project: providing services to taxonomists for standard genome sequencing and annotation.</title>
        <authorList>
            <consortium name="The Broad Institute Genomics Platform"/>
            <consortium name="The Broad Institute Genome Sequencing Center for Infectious Disease"/>
            <person name="Wu L."/>
            <person name="Ma J."/>
        </authorList>
    </citation>
    <scope>NUCLEOTIDE SEQUENCE [LARGE SCALE GENOMIC DNA]</scope>
    <source>
        <strain evidence="4">JCM 15974</strain>
    </source>
</reference>
<evidence type="ECO:0000259" key="2">
    <source>
        <dbReference type="Pfam" id="PF00041"/>
    </source>
</evidence>
<keyword evidence="4" id="KW-1185">Reference proteome</keyword>
<keyword evidence="1" id="KW-0732">Signal</keyword>
<evidence type="ECO:0000313" key="4">
    <source>
        <dbReference type="Proteomes" id="UP001501758"/>
    </source>
</evidence>
<dbReference type="PROSITE" id="PS51257">
    <property type="entry name" value="PROKAR_LIPOPROTEIN"/>
    <property type="match status" value="1"/>
</dbReference>
<dbReference type="CDD" id="cd00063">
    <property type="entry name" value="FN3"/>
    <property type="match status" value="1"/>
</dbReference>
<organism evidence="3 4">
    <name type="scientific">Aquimarina litoralis</name>
    <dbReference type="NCBI Taxonomy" id="584605"/>
    <lineage>
        <taxon>Bacteria</taxon>
        <taxon>Pseudomonadati</taxon>
        <taxon>Bacteroidota</taxon>
        <taxon>Flavobacteriia</taxon>
        <taxon>Flavobacteriales</taxon>
        <taxon>Flavobacteriaceae</taxon>
        <taxon>Aquimarina</taxon>
    </lineage>
</organism>
<gene>
    <name evidence="3" type="ORF">GCM10009430_39210</name>
</gene>
<dbReference type="RefSeq" id="WP_343913953.1">
    <property type="nucleotide sequence ID" value="NZ_BAAAGE010000004.1"/>
</dbReference>
<dbReference type="Proteomes" id="UP001501758">
    <property type="component" value="Unassembled WGS sequence"/>
</dbReference>
<sequence>MRNSIKISNLFILLLFILSCSNDDSTEGVSIENQPPTAFTINIAIDKNTAQLNWTNAEDPENDTIEYTVLLENTPIISQNTTSFIIDDLLYDREYQGSIIANDGNGNEIEVPFTFKTDYMKLLFFESDNGSDNNFLYEYDSNNVLVQSVQSFQSVTNTMVYDDKGRLSSIGNTTYTYNFNGLLTKVSDGTGKGDLKFLYDDQDRIRELNILRTGDNNYVGVSKMNYTYDTSGNLTVLHFERRHTSDNTDGVQLTFYRWLLSYDNVGNLVERTFQTSDNEGITYETSRRQVYAYDNKKNPWTPIIKEQFQFNIPTLFSVPREYRSFRVGTFNIDGYGIQFVRGNHNIINLQDYRNGDLNIEFNIAYEYNESGYPISAKYSVNDISLFPKWVYQE</sequence>
<comment type="caution">
    <text evidence="3">The sequence shown here is derived from an EMBL/GenBank/DDBJ whole genome shotgun (WGS) entry which is preliminary data.</text>
</comment>
<evidence type="ECO:0000256" key="1">
    <source>
        <dbReference type="SAM" id="SignalP"/>
    </source>
</evidence>
<proteinExistence type="predicted"/>
<feature type="signal peptide" evidence="1">
    <location>
        <begin position="1"/>
        <end position="22"/>
    </location>
</feature>
<accession>A0ABP3UE51</accession>
<dbReference type="Pfam" id="PF00041">
    <property type="entry name" value="fn3"/>
    <property type="match status" value="1"/>
</dbReference>
<protein>
    <recommendedName>
        <fullName evidence="2">Fibronectin type-III domain-containing protein</fullName>
    </recommendedName>
</protein>
<dbReference type="Gene3D" id="2.180.10.10">
    <property type="entry name" value="RHS repeat-associated core"/>
    <property type="match status" value="1"/>
</dbReference>
<feature type="chain" id="PRO_5045037804" description="Fibronectin type-III domain-containing protein" evidence="1">
    <location>
        <begin position="23"/>
        <end position="393"/>
    </location>
</feature>
<dbReference type="InterPro" id="IPR036116">
    <property type="entry name" value="FN3_sf"/>
</dbReference>
<dbReference type="EMBL" id="BAAAGE010000004">
    <property type="protein sequence ID" value="GAA0729228.1"/>
    <property type="molecule type" value="Genomic_DNA"/>
</dbReference>
<dbReference type="SUPFAM" id="SSF49265">
    <property type="entry name" value="Fibronectin type III"/>
    <property type="match status" value="1"/>
</dbReference>